<evidence type="ECO:0000313" key="3">
    <source>
        <dbReference type="Proteomes" id="UP001146793"/>
    </source>
</evidence>
<protein>
    <submittedName>
        <fullName evidence="2">Uncharacterized protein</fullName>
    </submittedName>
</protein>
<feature type="compositionally biased region" description="Polar residues" evidence="1">
    <location>
        <begin position="206"/>
        <end position="216"/>
    </location>
</feature>
<gene>
    <name evidence="2" type="ORF">M0812_25187</name>
</gene>
<feature type="compositionally biased region" description="Basic residues" evidence="1">
    <location>
        <begin position="229"/>
        <end position="244"/>
    </location>
</feature>
<proteinExistence type="predicted"/>
<feature type="region of interest" description="Disordered" evidence="1">
    <location>
        <begin position="156"/>
        <end position="244"/>
    </location>
</feature>
<accession>A0AAV7YHJ7</accession>
<dbReference type="EMBL" id="JANTQA010000058">
    <property type="protein sequence ID" value="KAJ3428420.1"/>
    <property type="molecule type" value="Genomic_DNA"/>
</dbReference>
<feature type="compositionally biased region" description="Polar residues" evidence="1">
    <location>
        <begin position="184"/>
        <end position="196"/>
    </location>
</feature>
<evidence type="ECO:0000313" key="2">
    <source>
        <dbReference type="EMBL" id="KAJ3428420.1"/>
    </source>
</evidence>
<dbReference type="Proteomes" id="UP001146793">
    <property type="component" value="Unassembled WGS sequence"/>
</dbReference>
<dbReference type="AlphaFoldDB" id="A0AAV7YHJ7"/>
<reference evidence="2" key="1">
    <citation type="submission" date="2022-08" db="EMBL/GenBank/DDBJ databases">
        <title>Novel sulphate-reducing endosymbionts in the free-living metamonad Anaeramoeba.</title>
        <authorList>
            <person name="Jerlstrom-Hultqvist J."/>
            <person name="Cepicka I."/>
            <person name="Gallot-Lavallee L."/>
            <person name="Salas-Leiva D."/>
            <person name="Curtis B.A."/>
            <person name="Zahonova K."/>
            <person name="Pipaliya S."/>
            <person name="Dacks J."/>
            <person name="Roger A.J."/>
        </authorList>
    </citation>
    <scope>NUCLEOTIDE SEQUENCE</scope>
    <source>
        <strain evidence="2">Busselton2</strain>
    </source>
</reference>
<evidence type="ECO:0000256" key="1">
    <source>
        <dbReference type="SAM" id="MobiDB-lite"/>
    </source>
</evidence>
<organism evidence="2 3">
    <name type="scientific">Anaeramoeba flamelloides</name>
    <dbReference type="NCBI Taxonomy" id="1746091"/>
    <lineage>
        <taxon>Eukaryota</taxon>
        <taxon>Metamonada</taxon>
        <taxon>Anaeramoebidae</taxon>
        <taxon>Anaeramoeba</taxon>
    </lineage>
</organism>
<comment type="caution">
    <text evidence="2">The sequence shown here is derived from an EMBL/GenBank/DDBJ whole genome shotgun (WGS) entry which is preliminary data.</text>
</comment>
<sequence length="244" mass="28967">MNFHQTRNKYTNILYLLGKKSSTQEDTYAQGLYACLGDLYFKFRRIEHFELRDEESKNKINKNKNKNNFYLFKDASTNKHEEANSGPMFTEVEFEDSRQATRAYWTLKDYPIFVEDRITEVYFSNSSFIQSIYSSLYPYSPSGYKNFSGYKLNHPEISSPRNRGPVGYNPQNKGIGVDYEYPEYQQSGGRRPNSQVTRREMDRRNPQINNKRNPPRNQREKKGQSKYPQKWKYKLQSSRKAKAK</sequence>
<name>A0AAV7YHJ7_9EUKA</name>